<evidence type="ECO:0000313" key="3">
    <source>
        <dbReference type="EMBL" id="CAI9085725.1"/>
    </source>
</evidence>
<dbReference type="EMBL" id="OX458932">
    <property type="protein sequence ID" value="CAI9085725.1"/>
    <property type="molecule type" value="Genomic_DNA"/>
</dbReference>
<evidence type="ECO:0000256" key="1">
    <source>
        <dbReference type="SAM" id="Coils"/>
    </source>
</evidence>
<protein>
    <submittedName>
        <fullName evidence="3">Uncharacterized protein</fullName>
    </submittedName>
</protein>
<keyword evidence="1" id="KW-0175">Coiled coil</keyword>
<keyword evidence="2" id="KW-0812">Transmembrane</keyword>
<proteinExistence type="predicted"/>
<evidence type="ECO:0000313" key="4">
    <source>
        <dbReference type="Proteomes" id="UP001161497"/>
    </source>
</evidence>
<dbReference type="Proteomes" id="UP001161497">
    <property type="component" value="Chromosome"/>
</dbReference>
<reference evidence="3" key="1">
    <citation type="submission" date="2023-03" db="EMBL/GenBank/DDBJ databases">
        <authorList>
            <person name="Cremers G."/>
            <person name="Picone N."/>
        </authorList>
    </citation>
    <scope>NUCLEOTIDE SEQUENCE</scope>
    <source>
        <strain evidence="3">Sample_alias</strain>
    </source>
</reference>
<feature type="transmembrane region" description="Helical" evidence="2">
    <location>
        <begin position="57"/>
        <end position="76"/>
    </location>
</feature>
<sequence>MDSIYPLFIYGLLLYFFRTPPLNPSTLYFPWNFSCTFIFLPIWLHSILKHNFKNKKLLAFLWITLFTSLDKSSFLFPYYSFSYSLETFGYILSNASLFFYIIYIGLAWAQRPSLEKTEAVKEEKKENMPSYFELLIILKNDPGFLVIPGVSHRSIRSIARNIYIIPKEALQFFSRDSLEIWCPWHEELKIIENFILAQQQEIQNLKSSLLEYSVSKDKAVKKIEELQNLCFEMEKSRDQLLKDIHKMRSESRLNQVSDLYRLSNEELAKTKENRIREIKIIDQILSVRIGTYSPSDEQNE</sequence>
<keyword evidence="2" id="KW-1133">Transmembrane helix</keyword>
<feature type="coiled-coil region" evidence="1">
    <location>
        <begin position="216"/>
        <end position="243"/>
    </location>
</feature>
<feature type="transmembrane region" description="Helical" evidence="2">
    <location>
        <begin position="27"/>
        <end position="45"/>
    </location>
</feature>
<keyword evidence="4" id="KW-1185">Reference proteome</keyword>
<keyword evidence="2" id="KW-0472">Membrane</keyword>
<name>A0ABM9IDH0_9BACT</name>
<organism evidence="3 4">
    <name type="scientific">Candidatus Methylacidiphilum fumarolicum</name>
    <dbReference type="NCBI Taxonomy" id="591154"/>
    <lineage>
        <taxon>Bacteria</taxon>
        <taxon>Pseudomonadati</taxon>
        <taxon>Verrucomicrobiota</taxon>
        <taxon>Methylacidiphilae</taxon>
        <taxon>Methylacidiphilales</taxon>
        <taxon>Methylacidiphilaceae</taxon>
        <taxon>Methylacidiphilum (ex Ratnadevi et al. 2023)</taxon>
    </lineage>
</organism>
<feature type="transmembrane region" description="Helical" evidence="2">
    <location>
        <begin position="88"/>
        <end position="109"/>
    </location>
</feature>
<gene>
    <name evidence="3" type="ORF">MFUM_1376</name>
</gene>
<dbReference type="RefSeq" id="WP_009057998.1">
    <property type="nucleotide sequence ID" value="NZ_JAHXRZ010000027.1"/>
</dbReference>
<evidence type="ECO:0000256" key="2">
    <source>
        <dbReference type="SAM" id="Phobius"/>
    </source>
</evidence>
<accession>A0ABM9IDH0</accession>